<accession>A0AAN6NUW2</accession>
<keyword evidence="3" id="KW-1185">Reference proteome</keyword>
<reference evidence="2" key="1">
    <citation type="journal article" date="2023" name="Mol. Phylogenet. Evol.">
        <title>Genome-scale phylogeny and comparative genomics of the fungal order Sordariales.</title>
        <authorList>
            <person name="Hensen N."/>
            <person name="Bonometti L."/>
            <person name="Westerberg I."/>
            <person name="Brannstrom I.O."/>
            <person name="Guillou S."/>
            <person name="Cros-Aarteil S."/>
            <person name="Calhoun S."/>
            <person name="Haridas S."/>
            <person name="Kuo A."/>
            <person name="Mondo S."/>
            <person name="Pangilinan J."/>
            <person name="Riley R."/>
            <person name="LaButti K."/>
            <person name="Andreopoulos B."/>
            <person name="Lipzen A."/>
            <person name="Chen C."/>
            <person name="Yan M."/>
            <person name="Daum C."/>
            <person name="Ng V."/>
            <person name="Clum A."/>
            <person name="Steindorff A."/>
            <person name="Ohm R.A."/>
            <person name="Martin F."/>
            <person name="Silar P."/>
            <person name="Natvig D.O."/>
            <person name="Lalanne C."/>
            <person name="Gautier V."/>
            <person name="Ament-Velasquez S.L."/>
            <person name="Kruys A."/>
            <person name="Hutchinson M.I."/>
            <person name="Powell A.J."/>
            <person name="Barry K."/>
            <person name="Miller A.N."/>
            <person name="Grigoriev I.V."/>
            <person name="Debuchy R."/>
            <person name="Gladieux P."/>
            <person name="Hiltunen Thoren M."/>
            <person name="Johannesson H."/>
        </authorList>
    </citation>
    <scope>NUCLEOTIDE SEQUENCE</scope>
    <source>
        <strain evidence="2">CBS 626.80</strain>
    </source>
</reference>
<proteinExistence type="predicted"/>
<dbReference type="EMBL" id="MU859146">
    <property type="protein sequence ID" value="KAK3951508.1"/>
    <property type="molecule type" value="Genomic_DNA"/>
</dbReference>
<feature type="region of interest" description="Disordered" evidence="1">
    <location>
        <begin position="228"/>
        <end position="249"/>
    </location>
</feature>
<comment type="caution">
    <text evidence="2">The sequence shown here is derived from an EMBL/GenBank/DDBJ whole genome shotgun (WGS) entry which is preliminary data.</text>
</comment>
<name>A0AAN6NUW2_9PEZI</name>
<organism evidence="2 3">
    <name type="scientific">Pseudoneurospora amorphoporcata</name>
    <dbReference type="NCBI Taxonomy" id="241081"/>
    <lineage>
        <taxon>Eukaryota</taxon>
        <taxon>Fungi</taxon>
        <taxon>Dikarya</taxon>
        <taxon>Ascomycota</taxon>
        <taxon>Pezizomycotina</taxon>
        <taxon>Sordariomycetes</taxon>
        <taxon>Sordariomycetidae</taxon>
        <taxon>Sordariales</taxon>
        <taxon>Sordariaceae</taxon>
        <taxon>Pseudoneurospora</taxon>
    </lineage>
</organism>
<reference evidence="2" key="2">
    <citation type="submission" date="2023-06" db="EMBL/GenBank/DDBJ databases">
        <authorList>
            <consortium name="Lawrence Berkeley National Laboratory"/>
            <person name="Mondo S.J."/>
            <person name="Hensen N."/>
            <person name="Bonometti L."/>
            <person name="Westerberg I."/>
            <person name="Brannstrom I.O."/>
            <person name="Guillou S."/>
            <person name="Cros-Aarteil S."/>
            <person name="Calhoun S."/>
            <person name="Haridas S."/>
            <person name="Kuo A."/>
            <person name="Pangilinan J."/>
            <person name="Riley R."/>
            <person name="Labutti K."/>
            <person name="Andreopoulos B."/>
            <person name="Lipzen A."/>
            <person name="Chen C."/>
            <person name="Yanf M."/>
            <person name="Daum C."/>
            <person name="Ng V."/>
            <person name="Clum A."/>
            <person name="Steindorff A."/>
            <person name="Ohm R."/>
            <person name="Martin F."/>
            <person name="Silar P."/>
            <person name="Natvig D."/>
            <person name="Lalanne C."/>
            <person name="Gautier V."/>
            <person name="Ament-Velasquez S.L."/>
            <person name="Kruys A."/>
            <person name="Hutchinson M.I."/>
            <person name="Powell A.J."/>
            <person name="Barry K."/>
            <person name="Miller A.N."/>
            <person name="Grigoriev I.V."/>
            <person name="Debuchy R."/>
            <person name="Gladieux P."/>
            <person name="Thoren M.H."/>
            <person name="Johannesson H."/>
        </authorList>
    </citation>
    <scope>NUCLEOTIDE SEQUENCE</scope>
    <source>
        <strain evidence="2">CBS 626.80</strain>
    </source>
</reference>
<feature type="region of interest" description="Disordered" evidence="1">
    <location>
        <begin position="78"/>
        <end position="200"/>
    </location>
</feature>
<sequence>MPPKPAASAAGAEAVYTINGVPLTPSDLKMICGVLTGLTAPLQTDLDAAAAASGYTIGSFKKMWPTLKKKVNIDSVGANKQVPTPAGDDSGEPVATPKKTPGDGARGRGRSSKKADAITMVDSGGPSPLTPGVPAGMDALSVDDAATETPDTPSKSTFAGNTVSSKKRTAAEQADADAITMEEETPAKKKAVTRKPRITAKQKREAEAAAAAAAEAAAAEALAAESAFFYDHEHEAEPENHDPDVADAGRSASVDSIDAILEGDDGVSSPSRAEVDVFTDACEI</sequence>
<dbReference type="AlphaFoldDB" id="A0AAN6NUW2"/>
<feature type="compositionally biased region" description="Polar residues" evidence="1">
    <location>
        <begin position="149"/>
        <end position="164"/>
    </location>
</feature>
<gene>
    <name evidence="2" type="ORF">QBC32DRAFT_392318</name>
</gene>
<evidence type="ECO:0000313" key="3">
    <source>
        <dbReference type="Proteomes" id="UP001303222"/>
    </source>
</evidence>
<feature type="compositionally biased region" description="Basic residues" evidence="1">
    <location>
        <begin position="188"/>
        <end position="200"/>
    </location>
</feature>
<feature type="compositionally biased region" description="Basic and acidic residues" evidence="1">
    <location>
        <begin position="230"/>
        <end position="244"/>
    </location>
</feature>
<evidence type="ECO:0000256" key="1">
    <source>
        <dbReference type="SAM" id="MobiDB-lite"/>
    </source>
</evidence>
<protein>
    <submittedName>
        <fullName evidence="2">Uncharacterized protein</fullName>
    </submittedName>
</protein>
<dbReference type="Proteomes" id="UP001303222">
    <property type="component" value="Unassembled WGS sequence"/>
</dbReference>
<evidence type="ECO:0000313" key="2">
    <source>
        <dbReference type="EMBL" id="KAK3951508.1"/>
    </source>
</evidence>